<organism evidence="1 2">
    <name type="scientific">Paractinoplanes durhamensis</name>
    <dbReference type="NCBI Taxonomy" id="113563"/>
    <lineage>
        <taxon>Bacteria</taxon>
        <taxon>Bacillati</taxon>
        <taxon>Actinomycetota</taxon>
        <taxon>Actinomycetes</taxon>
        <taxon>Micromonosporales</taxon>
        <taxon>Micromonosporaceae</taxon>
        <taxon>Paractinoplanes</taxon>
    </lineage>
</organism>
<proteinExistence type="predicted"/>
<gene>
    <name evidence="1" type="ORF">Adu01nite_85420</name>
</gene>
<protein>
    <submittedName>
        <fullName evidence="1">Uncharacterized protein</fullName>
    </submittedName>
</protein>
<keyword evidence="2" id="KW-1185">Reference proteome</keyword>
<sequence>MTVATLAAPPTFRLRRFPPPLVDAVRVRALGMDTATGRYRHNEAETAVRIEAALGVRLTRAPRWSRADWFDQFGISYDAVGPFSAGRFDQQWRRFSQQILLHLNKAQFVPVDVTLFTPTQIERIELFIAVRRLAPRVFTLGH</sequence>
<reference evidence="1 2" key="1">
    <citation type="submission" date="2021-01" db="EMBL/GenBank/DDBJ databases">
        <title>Whole genome shotgun sequence of Actinoplanes durhamensis NBRC 14914.</title>
        <authorList>
            <person name="Komaki H."/>
            <person name="Tamura T."/>
        </authorList>
    </citation>
    <scope>NUCLEOTIDE SEQUENCE [LARGE SCALE GENOMIC DNA]</scope>
    <source>
        <strain evidence="1 2">NBRC 14914</strain>
    </source>
</reference>
<name>A0ABQ3ZBK8_9ACTN</name>
<evidence type="ECO:0000313" key="1">
    <source>
        <dbReference type="EMBL" id="GIE07192.1"/>
    </source>
</evidence>
<evidence type="ECO:0000313" key="2">
    <source>
        <dbReference type="Proteomes" id="UP000637628"/>
    </source>
</evidence>
<comment type="caution">
    <text evidence="1">The sequence shown here is derived from an EMBL/GenBank/DDBJ whole genome shotgun (WGS) entry which is preliminary data.</text>
</comment>
<accession>A0ABQ3ZBK8</accession>
<dbReference type="Proteomes" id="UP000637628">
    <property type="component" value="Unassembled WGS sequence"/>
</dbReference>
<dbReference type="CDD" id="cd20726">
    <property type="entry name" value="CDI_toxin_BpE479_tRNase-like"/>
    <property type="match status" value="1"/>
</dbReference>
<dbReference type="EMBL" id="BOML01000075">
    <property type="protein sequence ID" value="GIE07192.1"/>
    <property type="molecule type" value="Genomic_DNA"/>
</dbReference>
<dbReference type="RefSeq" id="WP_203735045.1">
    <property type="nucleotide sequence ID" value="NZ_BAAATX010000034.1"/>
</dbReference>